<protein>
    <submittedName>
        <fullName evidence="7">Aminotransferase class I/II-fold pyridoxal phosphate-dependent enzyme</fullName>
    </submittedName>
</protein>
<dbReference type="Pfam" id="PF00392">
    <property type="entry name" value="GntR"/>
    <property type="match status" value="1"/>
</dbReference>
<dbReference type="EMBL" id="CP109495">
    <property type="protein sequence ID" value="WUX55130.1"/>
    <property type="molecule type" value="Genomic_DNA"/>
</dbReference>
<dbReference type="PANTHER" id="PTHR46577:SF1">
    <property type="entry name" value="HTH-TYPE TRANSCRIPTIONAL REGULATORY PROTEIN GABR"/>
    <property type="match status" value="1"/>
</dbReference>
<keyword evidence="2" id="KW-0663">Pyridoxal phosphate</keyword>
<keyword evidence="7" id="KW-0032">Aminotransferase</keyword>
<dbReference type="CDD" id="cd07377">
    <property type="entry name" value="WHTH_GntR"/>
    <property type="match status" value="1"/>
</dbReference>
<proteinExistence type="inferred from homology"/>
<dbReference type="InterPro" id="IPR004839">
    <property type="entry name" value="Aminotransferase_I/II_large"/>
</dbReference>
<keyword evidence="7" id="KW-0808">Transferase</keyword>
<dbReference type="InterPro" id="IPR051446">
    <property type="entry name" value="HTH_trans_reg/aminotransferase"/>
</dbReference>
<dbReference type="CDD" id="cd00609">
    <property type="entry name" value="AAT_like"/>
    <property type="match status" value="1"/>
</dbReference>
<dbReference type="Gene3D" id="3.40.640.10">
    <property type="entry name" value="Type I PLP-dependent aspartate aminotransferase-like (Major domain)"/>
    <property type="match status" value="1"/>
</dbReference>
<dbReference type="PANTHER" id="PTHR46577">
    <property type="entry name" value="HTH-TYPE TRANSCRIPTIONAL REGULATORY PROTEIN GABR"/>
    <property type="match status" value="1"/>
</dbReference>
<dbReference type="Proteomes" id="UP001432209">
    <property type="component" value="Chromosome"/>
</dbReference>
<dbReference type="SUPFAM" id="SSF53383">
    <property type="entry name" value="PLP-dependent transferases"/>
    <property type="match status" value="1"/>
</dbReference>
<dbReference type="InterPro" id="IPR015424">
    <property type="entry name" value="PyrdxlP-dep_Trfase"/>
</dbReference>
<accession>A0ABZ2ACV1</accession>
<evidence type="ECO:0000256" key="1">
    <source>
        <dbReference type="ARBA" id="ARBA00005384"/>
    </source>
</evidence>
<evidence type="ECO:0000259" key="6">
    <source>
        <dbReference type="PROSITE" id="PS50949"/>
    </source>
</evidence>
<dbReference type="RefSeq" id="WP_329078791.1">
    <property type="nucleotide sequence ID" value="NZ_CP109495.1"/>
</dbReference>
<evidence type="ECO:0000256" key="3">
    <source>
        <dbReference type="ARBA" id="ARBA00023015"/>
    </source>
</evidence>
<reference evidence="7" key="1">
    <citation type="submission" date="2022-10" db="EMBL/GenBank/DDBJ databases">
        <title>The complete genomes of actinobacterial strains from the NBC collection.</title>
        <authorList>
            <person name="Joergensen T.S."/>
            <person name="Alvarez Arevalo M."/>
            <person name="Sterndorff E.B."/>
            <person name="Faurdal D."/>
            <person name="Vuksanovic O."/>
            <person name="Mourched A.-S."/>
            <person name="Charusanti P."/>
            <person name="Shaw S."/>
            <person name="Blin K."/>
            <person name="Weber T."/>
        </authorList>
    </citation>
    <scope>NUCLEOTIDE SEQUENCE</scope>
    <source>
        <strain evidence="7">NBC_01432</strain>
    </source>
</reference>
<evidence type="ECO:0000256" key="4">
    <source>
        <dbReference type="ARBA" id="ARBA00023125"/>
    </source>
</evidence>
<evidence type="ECO:0000256" key="2">
    <source>
        <dbReference type="ARBA" id="ARBA00022898"/>
    </source>
</evidence>
<dbReference type="InterPro" id="IPR015421">
    <property type="entry name" value="PyrdxlP-dep_Trfase_major"/>
</dbReference>
<comment type="similarity">
    <text evidence="1">In the C-terminal section; belongs to the class-I pyridoxal-phosphate-dependent aminotransferase family.</text>
</comment>
<dbReference type="InterPro" id="IPR000524">
    <property type="entry name" value="Tscrpt_reg_HTH_GntR"/>
</dbReference>
<dbReference type="InterPro" id="IPR036388">
    <property type="entry name" value="WH-like_DNA-bd_sf"/>
</dbReference>
<keyword evidence="8" id="KW-1185">Reference proteome</keyword>
<name>A0ABZ2ACV1_STRNV</name>
<dbReference type="SUPFAM" id="SSF46785">
    <property type="entry name" value="Winged helix' DNA-binding domain"/>
    <property type="match status" value="1"/>
</dbReference>
<keyword evidence="5" id="KW-0804">Transcription</keyword>
<gene>
    <name evidence="7" type="ORF">OG442_28380</name>
</gene>
<organism evidence="7 8">
    <name type="scientific">Streptomyces niveus</name>
    <name type="common">Streptomyces spheroides</name>
    <dbReference type="NCBI Taxonomy" id="193462"/>
    <lineage>
        <taxon>Bacteria</taxon>
        <taxon>Bacillati</taxon>
        <taxon>Actinomycetota</taxon>
        <taxon>Actinomycetes</taxon>
        <taxon>Kitasatosporales</taxon>
        <taxon>Streptomycetaceae</taxon>
        <taxon>Streptomyces</taxon>
    </lineage>
</organism>
<evidence type="ECO:0000256" key="5">
    <source>
        <dbReference type="ARBA" id="ARBA00023163"/>
    </source>
</evidence>
<sequence length="449" mass="47143">MDRTGLAARIPDPSARGIATAMTDLIRSGELAPGATLPTVRGLAAELGVSPGTVAEAWAALRRHRMITTLGRRGSVVSGPPTVPHPARFERVGDLGSHLTLDLAVAAPDPALLPPLEDALLTGARNPRLNDYSRSAITPALLDAVRDTWPFEPSAWTAVGGGYEGVQLLCQSLIVPGDRVAVEDPTAARLLDILEALDAQIVPVACDAEGPLPDSLADALRQRPALFLHQSRAQAPCGWTVSEERAAALAALLEASPNVVVIEDDGIGPVAMSPAASIGVHLPQRTALVRSYSKSYGPDLRIAVVGGPAEVVERARVLRTFGTGWTSRILQDALAHLLTDDATTDRVRSAAHRYDQRRRALADRLAGHGVPTANRDGLMLWVPVADETSALVTLAARGVTVSPGSRFCVSYAHPHVRVATSRLTDDPTALDETAALIALAASTSAARLG</sequence>
<dbReference type="Pfam" id="PF00155">
    <property type="entry name" value="Aminotran_1_2"/>
    <property type="match status" value="1"/>
</dbReference>
<dbReference type="SMART" id="SM00345">
    <property type="entry name" value="HTH_GNTR"/>
    <property type="match status" value="1"/>
</dbReference>
<keyword evidence="3" id="KW-0805">Transcription regulation</keyword>
<dbReference type="GO" id="GO:0008483">
    <property type="term" value="F:transaminase activity"/>
    <property type="evidence" value="ECO:0007669"/>
    <property type="project" value="UniProtKB-KW"/>
</dbReference>
<feature type="domain" description="HTH gntR-type" evidence="6">
    <location>
        <begin position="12"/>
        <end position="80"/>
    </location>
</feature>
<evidence type="ECO:0000313" key="8">
    <source>
        <dbReference type="Proteomes" id="UP001432209"/>
    </source>
</evidence>
<dbReference type="Gene3D" id="1.10.10.10">
    <property type="entry name" value="Winged helix-like DNA-binding domain superfamily/Winged helix DNA-binding domain"/>
    <property type="match status" value="1"/>
</dbReference>
<evidence type="ECO:0000313" key="7">
    <source>
        <dbReference type="EMBL" id="WUX55130.1"/>
    </source>
</evidence>
<dbReference type="InterPro" id="IPR036390">
    <property type="entry name" value="WH_DNA-bd_sf"/>
</dbReference>
<dbReference type="PROSITE" id="PS50949">
    <property type="entry name" value="HTH_GNTR"/>
    <property type="match status" value="1"/>
</dbReference>
<keyword evidence="4" id="KW-0238">DNA-binding</keyword>